<dbReference type="OrthoDB" id="1100665at2"/>
<organism evidence="1 2">
    <name type="scientific">Adhaeribacter pallidiroseus</name>
    <dbReference type="NCBI Taxonomy" id="2072847"/>
    <lineage>
        <taxon>Bacteria</taxon>
        <taxon>Pseudomonadati</taxon>
        <taxon>Bacteroidota</taxon>
        <taxon>Cytophagia</taxon>
        <taxon>Cytophagales</taxon>
        <taxon>Hymenobacteraceae</taxon>
        <taxon>Adhaeribacter</taxon>
    </lineage>
</organism>
<gene>
    <name evidence="1" type="ORF">AHMF7616_04677</name>
</gene>
<evidence type="ECO:0000313" key="2">
    <source>
        <dbReference type="Proteomes" id="UP000253919"/>
    </source>
</evidence>
<dbReference type="AlphaFoldDB" id="A0A369QRV2"/>
<accession>A0A369QRV2</accession>
<reference evidence="1 2" key="1">
    <citation type="submission" date="2018-04" db="EMBL/GenBank/DDBJ databases">
        <title>Adhaeribacter sp. HMF7616 genome sequencing and assembly.</title>
        <authorList>
            <person name="Kang H."/>
            <person name="Kang J."/>
            <person name="Cha I."/>
            <person name="Kim H."/>
            <person name="Joh K."/>
        </authorList>
    </citation>
    <scope>NUCLEOTIDE SEQUENCE [LARGE SCALE GENOMIC DNA]</scope>
    <source>
        <strain evidence="1 2">HMF7616</strain>
    </source>
</reference>
<dbReference type="Proteomes" id="UP000253919">
    <property type="component" value="Unassembled WGS sequence"/>
</dbReference>
<proteinExistence type="predicted"/>
<protein>
    <submittedName>
        <fullName evidence="1">Uncharacterized protein</fullName>
    </submittedName>
</protein>
<name>A0A369QRV2_9BACT</name>
<sequence>MIKVFLLVGVWLWCTPKLVAQNAKYTKIKADNDAVKKIPNNQKYAYADFKLGSVAYNTGNVATASFNYNFLLDEMHFISPEGDTLSLANEYLVKLITVGQDTFYYQPKVGYLQVVASYKPVILVVKQTMRILRNEKQAGYDQSSAVSAIKQFSFYLDQNGQVKKLQPKGNLLLTKENSYYIVDQNFKVFRANKAAILKVYAKYTDKINTYLKTNKPNLRQETELKQLLQYCQKLT</sequence>
<dbReference type="EMBL" id="QASA01000001">
    <property type="protein sequence ID" value="RDC66046.1"/>
    <property type="molecule type" value="Genomic_DNA"/>
</dbReference>
<comment type="caution">
    <text evidence="1">The sequence shown here is derived from an EMBL/GenBank/DDBJ whole genome shotgun (WGS) entry which is preliminary data.</text>
</comment>
<evidence type="ECO:0000313" key="1">
    <source>
        <dbReference type="EMBL" id="RDC66046.1"/>
    </source>
</evidence>
<keyword evidence="2" id="KW-1185">Reference proteome</keyword>
<dbReference type="RefSeq" id="WP_115374964.1">
    <property type="nucleotide sequence ID" value="NZ_QASA01000001.1"/>
</dbReference>